<evidence type="ECO:0000256" key="9">
    <source>
        <dbReference type="ARBA" id="ARBA00039086"/>
    </source>
</evidence>
<comment type="catalytic activity">
    <reaction evidence="6">
        <text>3-phenylpyruvate = enol-phenylpyruvate</text>
        <dbReference type="Rhea" id="RHEA:17097"/>
        <dbReference type="ChEBI" id="CHEBI:16815"/>
        <dbReference type="ChEBI" id="CHEBI:18005"/>
        <dbReference type="EC" id="5.3.2.1"/>
    </reaction>
</comment>
<dbReference type="InterPro" id="IPR001398">
    <property type="entry name" value="Macrophage_inhib_fac"/>
</dbReference>
<evidence type="ECO:0000256" key="5">
    <source>
        <dbReference type="ARBA" id="ARBA00023235"/>
    </source>
</evidence>
<dbReference type="PANTHER" id="PTHR11954:SF6">
    <property type="entry name" value="MACROPHAGE MIGRATION INHIBITORY FACTOR"/>
    <property type="match status" value="1"/>
</dbReference>
<keyword evidence="3" id="KW-0202">Cytokine</keyword>
<dbReference type="GO" id="GO:0005576">
    <property type="term" value="C:extracellular region"/>
    <property type="evidence" value="ECO:0007669"/>
    <property type="project" value="UniProtKB-SubCell"/>
</dbReference>
<proteinExistence type="inferred from homology"/>
<evidence type="ECO:0000256" key="3">
    <source>
        <dbReference type="ARBA" id="ARBA00022514"/>
    </source>
</evidence>
<dbReference type="Pfam" id="PF01187">
    <property type="entry name" value="MIF"/>
    <property type="match status" value="1"/>
</dbReference>
<comment type="subcellular location">
    <subcellularLocation>
        <location evidence="1">Secreted</location>
    </subcellularLocation>
</comment>
<reference evidence="14" key="1">
    <citation type="journal article" date="2023" name="Mol. Phylogenet. Evol.">
        <title>Genome-scale phylogeny and comparative genomics of the fungal order Sordariales.</title>
        <authorList>
            <person name="Hensen N."/>
            <person name="Bonometti L."/>
            <person name="Westerberg I."/>
            <person name="Brannstrom I.O."/>
            <person name="Guillou S."/>
            <person name="Cros-Aarteil S."/>
            <person name="Calhoun S."/>
            <person name="Haridas S."/>
            <person name="Kuo A."/>
            <person name="Mondo S."/>
            <person name="Pangilinan J."/>
            <person name="Riley R."/>
            <person name="LaButti K."/>
            <person name="Andreopoulos B."/>
            <person name="Lipzen A."/>
            <person name="Chen C."/>
            <person name="Yan M."/>
            <person name="Daum C."/>
            <person name="Ng V."/>
            <person name="Clum A."/>
            <person name="Steindorff A."/>
            <person name="Ohm R.A."/>
            <person name="Martin F."/>
            <person name="Silar P."/>
            <person name="Natvig D.O."/>
            <person name="Lalanne C."/>
            <person name="Gautier V."/>
            <person name="Ament-Velasquez S.L."/>
            <person name="Kruys A."/>
            <person name="Hutchinson M.I."/>
            <person name="Powell A.J."/>
            <person name="Barry K."/>
            <person name="Miller A.N."/>
            <person name="Grigoriev I.V."/>
            <person name="Debuchy R."/>
            <person name="Gladieux P."/>
            <person name="Hiltunen Thoren M."/>
            <person name="Johannesson H."/>
        </authorList>
    </citation>
    <scope>NUCLEOTIDE SEQUENCE</scope>
    <source>
        <strain evidence="14">CBS 892.96</strain>
    </source>
</reference>
<dbReference type="GO" id="GO:0050178">
    <property type="term" value="F:phenylpyruvate tautomerase activity"/>
    <property type="evidence" value="ECO:0007669"/>
    <property type="project" value="UniProtKB-EC"/>
</dbReference>
<evidence type="ECO:0000256" key="2">
    <source>
        <dbReference type="ARBA" id="ARBA00005851"/>
    </source>
</evidence>
<evidence type="ECO:0000256" key="11">
    <source>
        <dbReference type="ARBA" id="ARBA00041912"/>
    </source>
</evidence>
<dbReference type="EC" id="5.3.2.1" evidence="9"/>
<evidence type="ECO:0000256" key="6">
    <source>
        <dbReference type="ARBA" id="ARBA00036735"/>
    </source>
</evidence>
<evidence type="ECO:0000256" key="4">
    <source>
        <dbReference type="ARBA" id="ARBA00022525"/>
    </source>
</evidence>
<dbReference type="SUPFAM" id="SSF55331">
    <property type="entry name" value="Tautomerase/MIF"/>
    <property type="match status" value="1"/>
</dbReference>
<evidence type="ECO:0000313" key="15">
    <source>
        <dbReference type="Proteomes" id="UP001302321"/>
    </source>
</evidence>
<dbReference type="AlphaFoldDB" id="A0AAN6WDR5"/>
<gene>
    <name evidence="14" type="ORF">QBC36DRAFT_232459</name>
</gene>
<dbReference type="PANTHER" id="PTHR11954">
    <property type="entry name" value="D-DOPACHROME DECARBOXYLASE"/>
    <property type="match status" value="1"/>
</dbReference>
<dbReference type="EC" id="5.3.3.12" evidence="8"/>
<feature type="region of interest" description="Disordered" evidence="13">
    <location>
        <begin position="1"/>
        <end position="54"/>
    </location>
</feature>
<dbReference type="EMBL" id="MU866120">
    <property type="protein sequence ID" value="KAK4179266.1"/>
    <property type="molecule type" value="Genomic_DNA"/>
</dbReference>
<keyword evidence="5" id="KW-0413">Isomerase</keyword>
<evidence type="ECO:0000256" key="13">
    <source>
        <dbReference type="SAM" id="MobiDB-lite"/>
    </source>
</evidence>
<evidence type="ECO:0000313" key="14">
    <source>
        <dbReference type="EMBL" id="KAK4179266.1"/>
    </source>
</evidence>
<evidence type="ECO:0000256" key="10">
    <source>
        <dbReference type="ARBA" id="ARBA00041631"/>
    </source>
</evidence>
<name>A0AAN6WDR5_9PEZI</name>
<feature type="compositionally biased region" description="Low complexity" evidence="13">
    <location>
        <begin position="24"/>
        <end position="35"/>
    </location>
</feature>
<dbReference type="InterPro" id="IPR014347">
    <property type="entry name" value="Tautomerase/MIF_sf"/>
</dbReference>
<comment type="catalytic activity">
    <reaction evidence="7">
        <text>L-dopachrome = 5,6-dihydroxyindole-2-carboxylate</text>
        <dbReference type="Rhea" id="RHEA:13041"/>
        <dbReference type="ChEBI" id="CHEBI:16875"/>
        <dbReference type="ChEBI" id="CHEBI:57509"/>
        <dbReference type="EC" id="5.3.3.12"/>
    </reaction>
</comment>
<feature type="region of interest" description="Disordered" evidence="13">
    <location>
        <begin position="243"/>
        <end position="334"/>
    </location>
</feature>
<keyword evidence="4" id="KW-0964">Secreted</keyword>
<dbReference type="Gene3D" id="3.30.429.10">
    <property type="entry name" value="Macrophage Migration Inhibitory Factor"/>
    <property type="match status" value="1"/>
</dbReference>
<sequence>MTPRRLAPGGQRELSFAERKAKDTPPSTSSPATATGDILVRPGRKRQSKPDLAKQQSTVNFFEDAFSVTEGNTARERVHGDAIVMAEVKTNVIISDEFTFITELSYHLSTRYQRPVSSIVITLQHGACMLFGGTFDPAYVMSIFALPSQLLPTTNKRNTALIQKHMEEVIGVVPARGFLRFVPTKEEHLACNGKTMAGEIDELEKTIYGVGLGGTKVTLDEAQGAISRGLKVRKKLSARSMANFRPSSTTGFHNPELTPPTSADEALPPVPGSPSSPPGAAQPAVQDKEGLPQQETQPRTARKKKSFVATIFGRSGSVKRPGHRSSLPVIRDSS</sequence>
<organism evidence="14 15">
    <name type="scientific">Triangularia setosa</name>
    <dbReference type="NCBI Taxonomy" id="2587417"/>
    <lineage>
        <taxon>Eukaryota</taxon>
        <taxon>Fungi</taxon>
        <taxon>Dikarya</taxon>
        <taxon>Ascomycota</taxon>
        <taxon>Pezizomycotina</taxon>
        <taxon>Sordariomycetes</taxon>
        <taxon>Sordariomycetidae</taxon>
        <taxon>Sordariales</taxon>
        <taxon>Podosporaceae</taxon>
        <taxon>Triangularia</taxon>
    </lineage>
</organism>
<dbReference type="GO" id="GO:0004167">
    <property type="term" value="F:dopachrome isomerase activity"/>
    <property type="evidence" value="ECO:0007669"/>
    <property type="project" value="UniProtKB-EC"/>
</dbReference>
<reference evidence="14" key="2">
    <citation type="submission" date="2023-05" db="EMBL/GenBank/DDBJ databases">
        <authorList>
            <consortium name="Lawrence Berkeley National Laboratory"/>
            <person name="Steindorff A."/>
            <person name="Hensen N."/>
            <person name="Bonometti L."/>
            <person name="Westerberg I."/>
            <person name="Brannstrom I.O."/>
            <person name="Guillou S."/>
            <person name="Cros-Aarteil S."/>
            <person name="Calhoun S."/>
            <person name="Haridas S."/>
            <person name="Kuo A."/>
            <person name="Mondo S."/>
            <person name="Pangilinan J."/>
            <person name="Riley R."/>
            <person name="Labutti K."/>
            <person name="Andreopoulos B."/>
            <person name="Lipzen A."/>
            <person name="Chen C."/>
            <person name="Yanf M."/>
            <person name="Daum C."/>
            <person name="Ng V."/>
            <person name="Clum A."/>
            <person name="Ohm R."/>
            <person name="Martin F."/>
            <person name="Silar P."/>
            <person name="Natvig D."/>
            <person name="Lalanne C."/>
            <person name="Gautier V."/>
            <person name="Ament-Velasquez S.L."/>
            <person name="Kruys A."/>
            <person name="Hutchinson M.I."/>
            <person name="Powell A.J."/>
            <person name="Barry K."/>
            <person name="Miller A.N."/>
            <person name="Grigoriev I.V."/>
            <person name="Debuchy R."/>
            <person name="Gladieux P."/>
            <person name="Thoren M.H."/>
            <person name="Johannesson H."/>
        </authorList>
    </citation>
    <scope>NUCLEOTIDE SEQUENCE</scope>
    <source>
        <strain evidence="14">CBS 892.96</strain>
    </source>
</reference>
<protein>
    <recommendedName>
        <fullName evidence="12">L-dopachrome isomerase</fullName>
        <ecNumber evidence="9">5.3.2.1</ecNumber>
        <ecNumber evidence="8">5.3.3.12</ecNumber>
    </recommendedName>
    <alternativeName>
        <fullName evidence="10">L-dopachrome tautomerase</fullName>
    </alternativeName>
    <alternativeName>
        <fullName evidence="11">Phenylpyruvate tautomerase</fullName>
    </alternativeName>
</protein>
<comment type="caution">
    <text evidence="14">The sequence shown here is derived from an EMBL/GenBank/DDBJ whole genome shotgun (WGS) entry which is preliminary data.</text>
</comment>
<comment type="similarity">
    <text evidence="2">Belongs to the MIF family.</text>
</comment>
<evidence type="ECO:0000256" key="8">
    <source>
        <dbReference type="ARBA" id="ARBA00038932"/>
    </source>
</evidence>
<evidence type="ECO:0000256" key="7">
    <source>
        <dbReference type="ARBA" id="ARBA00036823"/>
    </source>
</evidence>
<evidence type="ECO:0000256" key="12">
    <source>
        <dbReference type="ARBA" id="ARBA00042730"/>
    </source>
</evidence>
<feature type="compositionally biased region" description="Pro residues" evidence="13">
    <location>
        <begin position="268"/>
        <end position="277"/>
    </location>
</feature>
<dbReference type="Proteomes" id="UP001302321">
    <property type="component" value="Unassembled WGS sequence"/>
</dbReference>
<evidence type="ECO:0000256" key="1">
    <source>
        <dbReference type="ARBA" id="ARBA00004613"/>
    </source>
</evidence>
<keyword evidence="15" id="KW-1185">Reference proteome</keyword>
<accession>A0AAN6WDR5</accession>